<accession>A0A4Q4Z633</accession>
<gene>
    <name evidence="1" type="ORF">EKO23_21685</name>
</gene>
<dbReference type="AlphaFoldDB" id="A0A4Q4Z633"/>
<proteinExistence type="predicted"/>
<dbReference type="OrthoDB" id="5732461at2"/>
<dbReference type="SUPFAM" id="SSF50494">
    <property type="entry name" value="Trypsin-like serine proteases"/>
    <property type="match status" value="1"/>
</dbReference>
<dbReference type="InterPro" id="IPR009003">
    <property type="entry name" value="Peptidase_S1_PA"/>
</dbReference>
<evidence type="ECO:0000313" key="1">
    <source>
        <dbReference type="EMBL" id="RYP82496.1"/>
    </source>
</evidence>
<keyword evidence="2" id="KW-1185">Reference proteome</keyword>
<sequence>MVTRGSQCSGNFVFTDARDRVYVGYAAHCAGLGEATDTNGCRARSVPLGTRVRFAAHMTLVSPGTTHGYGRLAYSSWRNMRQRRLTGGARCTYNDFALVRVEAHYVRHVNPSLPWWGGPTGLGPGRLGQGDRVVGHGSSGLRAGLSPLGPKTGTSLGQSGGGWTHDVYTATPGVPGDSGSGYLDGQGRALGVLSTVEVAPLPGSNGIGDLRRELRYAQHWSGIRGLRLVLGTRPFSPVPTATPASAIR</sequence>
<dbReference type="Proteomes" id="UP000295198">
    <property type="component" value="Unassembled WGS sequence"/>
</dbReference>
<dbReference type="EMBL" id="SDKM01000046">
    <property type="protein sequence ID" value="RYP82496.1"/>
    <property type="molecule type" value="Genomic_DNA"/>
</dbReference>
<comment type="caution">
    <text evidence="1">The sequence shown here is derived from an EMBL/GenBank/DDBJ whole genome shotgun (WGS) entry which is preliminary data.</text>
</comment>
<evidence type="ECO:0000313" key="2">
    <source>
        <dbReference type="Proteomes" id="UP000295198"/>
    </source>
</evidence>
<reference evidence="1 2" key="1">
    <citation type="submission" date="2019-01" db="EMBL/GenBank/DDBJ databases">
        <title>Nocardioides guangzhouensis sp. nov., an actinobacterium isolated from soil.</title>
        <authorList>
            <person name="Fu Y."/>
            <person name="Cai Y."/>
            <person name="Lin Z."/>
            <person name="Chen P."/>
        </authorList>
    </citation>
    <scope>NUCLEOTIDE SEQUENCE [LARGE SCALE GENOMIC DNA]</scope>
    <source>
        <strain evidence="1 2">130</strain>
    </source>
</reference>
<protein>
    <recommendedName>
        <fullName evidence="3">Serine protease</fullName>
    </recommendedName>
</protein>
<name>A0A4Q4Z633_9ACTN</name>
<evidence type="ECO:0008006" key="3">
    <source>
        <dbReference type="Google" id="ProtNLM"/>
    </source>
</evidence>
<organism evidence="1 2">
    <name type="scientific">Nocardioides guangzhouensis</name>
    <dbReference type="NCBI Taxonomy" id="2497878"/>
    <lineage>
        <taxon>Bacteria</taxon>
        <taxon>Bacillati</taxon>
        <taxon>Actinomycetota</taxon>
        <taxon>Actinomycetes</taxon>
        <taxon>Propionibacteriales</taxon>
        <taxon>Nocardioidaceae</taxon>
        <taxon>Nocardioides</taxon>
    </lineage>
</organism>